<dbReference type="AlphaFoldDB" id="A0A1Y1HN00"/>
<sequence length="233" mass="24804">MATSSVLSRPSSSLSCRAISSSRECSSTYSSRLTPLPLLRGRVERAHRVGEGHVQQQLIGRTRHQFGEEGRAPFGGVLRGHTKRHIAVNASGESLATEIPSEAPAAASFKHILLPIIDSNPYLSSGTRAAASTVTSLARAFGSDITVAVVDEGPFAGDKELRAKNIRWHLAEGGFENFALIEKEGQNPGAAIGEIADDMNLDLVVLGMESIHSKQIDGNTLAEFVPCPVLLLP</sequence>
<dbReference type="PANTHER" id="PTHR36081">
    <property type="entry name" value="CELL WALL INTEGRITY/STRESS RESPONSE COMPONENT"/>
    <property type="match status" value="1"/>
</dbReference>
<proteinExistence type="predicted"/>
<dbReference type="PANTHER" id="PTHR36081:SF1">
    <property type="entry name" value="CELL WALL INTEGRITY_STRESS RESPONSE COMPONENT"/>
    <property type="match status" value="1"/>
</dbReference>
<organism evidence="1 2">
    <name type="scientific">Klebsormidium nitens</name>
    <name type="common">Green alga</name>
    <name type="synonym">Ulothrix nitens</name>
    <dbReference type="NCBI Taxonomy" id="105231"/>
    <lineage>
        <taxon>Eukaryota</taxon>
        <taxon>Viridiplantae</taxon>
        <taxon>Streptophyta</taxon>
        <taxon>Klebsormidiophyceae</taxon>
        <taxon>Klebsormidiales</taxon>
        <taxon>Klebsormidiaceae</taxon>
        <taxon>Klebsormidium</taxon>
    </lineage>
</organism>
<protein>
    <submittedName>
        <fullName evidence="1">Uncharacterized protein</fullName>
    </submittedName>
</protein>
<evidence type="ECO:0000313" key="2">
    <source>
        <dbReference type="Proteomes" id="UP000054558"/>
    </source>
</evidence>
<keyword evidence="2" id="KW-1185">Reference proteome</keyword>
<dbReference type="OMA" id="WHLKDRG"/>
<gene>
    <name evidence="1" type="ORF">KFL_000440060</name>
</gene>
<evidence type="ECO:0000313" key="1">
    <source>
        <dbReference type="EMBL" id="GAQ80004.1"/>
    </source>
</evidence>
<dbReference type="EMBL" id="DF236993">
    <property type="protein sequence ID" value="GAQ80004.1"/>
    <property type="molecule type" value="Genomic_DNA"/>
</dbReference>
<name>A0A1Y1HN00_KLENI</name>
<dbReference type="Gene3D" id="3.40.50.12370">
    <property type="match status" value="1"/>
</dbReference>
<reference evidence="1 2" key="1">
    <citation type="journal article" date="2014" name="Nat. Commun.">
        <title>Klebsormidium flaccidum genome reveals primary factors for plant terrestrial adaptation.</title>
        <authorList>
            <person name="Hori K."/>
            <person name="Maruyama F."/>
            <person name="Fujisawa T."/>
            <person name="Togashi T."/>
            <person name="Yamamoto N."/>
            <person name="Seo M."/>
            <person name="Sato S."/>
            <person name="Yamada T."/>
            <person name="Mori H."/>
            <person name="Tajima N."/>
            <person name="Moriyama T."/>
            <person name="Ikeuchi M."/>
            <person name="Watanabe M."/>
            <person name="Wada H."/>
            <person name="Kobayashi K."/>
            <person name="Saito M."/>
            <person name="Masuda T."/>
            <person name="Sasaki-Sekimoto Y."/>
            <person name="Mashiguchi K."/>
            <person name="Awai K."/>
            <person name="Shimojima M."/>
            <person name="Masuda S."/>
            <person name="Iwai M."/>
            <person name="Nobusawa T."/>
            <person name="Narise T."/>
            <person name="Kondo S."/>
            <person name="Saito H."/>
            <person name="Sato R."/>
            <person name="Murakawa M."/>
            <person name="Ihara Y."/>
            <person name="Oshima-Yamada Y."/>
            <person name="Ohtaka K."/>
            <person name="Satoh M."/>
            <person name="Sonobe K."/>
            <person name="Ishii M."/>
            <person name="Ohtani R."/>
            <person name="Kanamori-Sato M."/>
            <person name="Honoki R."/>
            <person name="Miyazaki D."/>
            <person name="Mochizuki H."/>
            <person name="Umetsu J."/>
            <person name="Higashi K."/>
            <person name="Shibata D."/>
            <person name="Kamiya Y."/>
            <person name="Sato N."/>
            <person name="Nakamura Y."/>
            <person name="Tabata S."/>
            <person name="Ida S."/>
            <person name="Kurokawa K."/>
            <person name="Ohta H."/>
        </authorList>
    </citation>
    <scope>NUCLEOTIDE SEQUENCE [LARGE SCALE GENOMIC DNA]</scope>
    <source>
        <strain evidence="1 2">NIES-2285</strain>
    </source>
</reference>
<accession>A0A1Y1HN00</accession>
<dbReference type="SUPFAM" id="SSF52402">
    <property type="entry name" value="Adenine nucleotide alpha hydrolases-like"/>
    <property type="match status" value="1"/>
</dbReference>
<dbReference type="OrthoDB" id="539659at2759"/>
<dbReference type="Proteomes" id="UP000054558">
    <property type="component" value="Unassembled WGS sequence"/>
</dbReference>